<comment type="caution">
    <text evidence="4">The sequence shown here is derived from an EMBL/GenBank/DDBJ whole genome shotgun (WGS) entry which is preliminary data.</text>
</comment>
<evidence type="ECO:0000313" key="5">
    <source>
        <dbReference type="Proteomes" id="UP001466331"/>
    </source>
</evidence>
<feature type="signal peptide" evidence="3">
    <location>
        <begin position="1"/>
        <end position="20"/>
    </location>
</feature>
<comment type="similarity">
    <text evidence="2">Belongs to the bacterial solute-binding protein 1 family.</text>
</comment>
<dbReference type="Pfam" id="PF01547">
    <property type="entry name" value="SBP_bac_1"/>
    <property type="match status" value="1"/>
</dbReference>
<feature type="chain" id="PRO_5046670377" evidence="3">
    <location>
        <begin position="21"/>
        <end position="431"/>
    </location>
</feature>
<sequence length="431" mass="47093">MKRFVAFFIVLLLCSVYLFAGPQAEGSSGSVLPFDPEKIYDLRIGLFPDLSTSYPKDWVSDEFKKMYPNINLEVVEGDWDGHHDRLVSVIAAGEGACDIEAIDEGFLGQLKGGFVDLYAEPFNAASVTDKIVAYGINNGTKDGRLIAVPVDTSPVVLFYRKDVADEVGVSFENLSSYRDFIEIGKKVVKDTNGDGEMDRFLFANALEFSLIPLNNGVGCWVDEQGRVMEPREKFIELLNLVKEAADAGVCANLEEWSDPWAAAYGNGTVVARMEGAWFEGSLNSWMAPDLSGKWRVTYLPGNAKVNAGGTYLGVPSQTSVENQAAAWEVIKFLTTMESAQGRHLKEIGAFPVLKSLYDSPIMGESVEYFGGQAAHKVAADVAKQIPVLNPGEYDQAARGIWQNVVANVIAGTMTVEEAYESAKQNIEALMD</sequence>
<evidence type="ECO:0000256" key="1">
    <source>
        <dbReference type="ARBA" id="ARBA00004418"/>
    </source>
</evidence>
<evidence type="ECO:0000256" key="3">
    <source>
        <dbReference type="SAM" id="SignalP"/>
    </source>
</evidence>
<dbReference type="PANTHER" id="PTHR43649:SF32">
    <property type="entry name" value="SUGAR BINDING SECRETED PROTEIN"/>
    <property type="match status" value="1"/>
</dbReference>
<keyword evidence="5" id="KW-1185">Reference proteome</keyword>
<dbReference type="PANTHER" id="PTHR43649">
    <property type="entry name" value="ARABINOSE-BINDING PROTEIN-RELATED"/>
    <property type="match status" value="1"/>
</dbReference>
<accession>A0ABU9UA61</accession>
<proteinExistence type="inferred from homology"/>
<dbReference type="EMBL" id="JBCHKQ010000001">
    <property type="protein sequence ID" value="MEM5947550.1"/>
    <property type="molecule type" value="Genomic_DNA"/>
</dbReference>
<dbReference type="Proteomes" id="UP001466331">
    <property type="component" value="Unassembled WGS sequence"/>
</dbReference>
<gene>
    <name evidence="4" type="ORF">WKV44_03230</name>
</gene>
<dbReference type="InterPro" id="IPR050490">
    <property type="entry name" value="Bact_solute-bd_prot1"/>
</dbReference>
<name>A0ABU9UA61_9SPIR</name>
<dbReference type="SUPFAM" id="SSF53850">
    <property type="entry name" value="Periplasmic binding protein-like II"/>
    <property type="match status" value="1"/>
</dbReference>
<organism evidence="4 5">
    <name type="scientific">Rarispira pelagica</name>
    <dbReference type="NCBI Taxonomy" id="3141764"/>
    <lineage>
        <taxon>Bacteria</taxon>
        <taxon>Pseudomonadati</taxon>
        <taxon>Spirochaetota</taxon>
        <taxon>Spirochaetia</taxon>
        <taxon>Winmispirales</taxon>
        <taxon>Winmispiraceae</taxon>
        <taxon>Rarispira</taxon>
    </lineage>
</organism>
<dbReference type="Gene3D" id="3.40.190.10">
    <property type="entry name" value="Periplasmic binding protein-like II"/>
    <property type="match status" value="1"/>
</dbReference>
<protein>
    <submittedName>
        <fullName evidence="4">Extracellular solute-binding protein</fullName>
    </submittedName>
</protein>
<keyword evidence="3" id="KW-0732">Signal</keyword>
<comment type="subcellular location">
    <subcellularLocation>
        <location evidence="1">Periplasm</location>
    </subcellularLocation>
</comment>
<dbReference type="InterPro" id="IPR006059">
    <property type="entry name" value="SBP"/>
</dbReference>
<evidence type="ECO:0000313" key="4">
    <source>
        <dbReference type="EMBL" id="MEM5947550.1"/>
    </source>
</evidence>
<evidence type="ECO:0000256" key="2">
    <source>
        <dbReference type="ARBA" id="ARBA00008520"/>
    </source>
</evidence>
<reference evidence="4 5" key="1">
    <citation type="submission" date="2024-03" db="EMBL/GenBank/DDBJ databases">
        <title>Ignisphaera cupida sp. nov., a hyperthermophilic hydrolytic archaeon from a hot spring of Kamchatka, and proposal of Ignisphaeraceae fam. nov.</title>
        <authorList>
            <person name="Podosokorskaya O.A."/>
            <person name="Elcheninov A.G."/>
            <person name="Maltseva A.I."/>
            <person name="Zayulina K.S."/>
            <person name="Novikov A."/>
            <person name="Merkel A.Y."/>
        </authorList>
    </citation>
    <scope>NUCLEOTIDE SEQUENCE [LARGE SCALE GENOMIC DNA]</scope>
    <source>
        <strain evidence="4 5">38H-sp</strain>
    </source>
</reference>